<sequence>MARKHTMPQFLVDIVTAEKYESWLGRKATAHVKRDRKRQRTASVSHYKEAIHAAVVLSDGRDAYTGELLDWARIGTYDNDESQAGRHGYKAQHALLPTVDHVDAGATEASFKICAWRTNDAKNDLTVASFLELCQRALEHAGFTVTSPAARAGDTEPAR</sequence>
<accession>A0A0K8NUC1</accession>
<evidence type="ECO:0000313" key="2">
    <source>
        <dbReference type="Proteomes" id="UP000037660"/>
    </source>
</evidence>
<reference evidence="2" key="1">
    <citation type="submission" date="2015-07" db="EMBL/GenBank/DDBJ databases">
        <title>Discovery of a poly(ethylene terephthalate assimilation.</title>
        <authorList>
            <person name="Yoshida S."/>
            <person name="Hiraga K."/>
            <person name="Takehana T."/>
            <person name="Taniguchi I."/>
            <person name="Yamaji H."/>
            <person name="Maeda Y."/>
            <person name="Toyohara K."/>
            <person name="Miyamoto K."/>
            <person name="Kimura Y."/>
            <person name="Oda K."/>
        </authorList>
    </citation>
    <scope>NUCLEOTIDE SEQUENCE [LARGE SCALE GENOMIC DNA]</scope>
    <source>
        <strain evidence="2">NBRC 110686 / TISTR 2288 / 201-F6</strain>
    </source>
</reference>
<keyword evidence="2" id="KW-1185">Reference proteome</keyword>
<comment type="caution">
    <text evidence="1">The sequence shown here is derived from an EMBL/GenBank/DDBJ whole genome shotgun (WGS) entry which is preliminary data.</text>
</comment>
<organism evidence="1 2">
    <name type="scientific">Piscinibacter sakaiensis</name>
    <name type="common">Ideonella sakaiensis</name>
    <dbReference type="NCBI Taxonomy" id="1547922"/>
    <lineage>
        <taxon>Bacteria</taxon>
        <taxon>Pseudomonadati</taxon>
        <taxon>Pseudomonadota</taxon>
        <taxon>Betaproteobacteria</taxon>
        <taxon>Burkholderiales</taxon>
        <taxon>Sphaerotilaceae</taxon>
        <taxon>Piscinibacter</taxon>
    </lineage>
</organism>
<reference evidence="1 2" key="2">
    <citation type="journal article" date="2016" name="Science">
        <title>A bacterium that degrades and assimilates poly(ethylene terephthalate).</title>
        <authorList>
            <person name="Yoshida S."/>
            <person name="Hiraga K."/>
            <person name="Takehana T."/>
            <person name="Taniguchi I."/>
            <person name="Yamaji H."/>
            <person name="Maeda Y."/>
            <person name="Toyohara K."/>
            <person name="Miyamoto K."/>
            <person name="Kimura Y."/>
            <person name="Oda K."/>
        </authorList>
    </citation>
    <scope>NUCLEOTIDE SEQUENCE [LARGE SCALE GENOMIC DNA]</scope>
    <source>
        <strain evidence="2">NBRC 110686 / TISTR 2288 / 201-F6</strain>
    </source>
</reference>
<dbReference type="STRING" id="1547922.ISF6_3427"/>
<dbReference type="EMBL" id="BBYR01000005">
    <property type="protein sequence ID" value="GAP34001.1"/>
    <property type="molecule type" value="Genomic_DNA"/>
</dbReference>
<dbReference type="GO" id="GO:0004386">
    <property type="term" value="F:helicase activity"/>
    <property type="evidence" value="ECO:0007669"/>
    <property type="project" value="UniProtKB-KW"/>
</dbReference>
<dbReference type="AlphaFoldDB" id="A0A0K8NUC1"/>
<keyword evidence="1" id="KW-0347">Helicase</keyword>
<protein>
    <submittedName>
        <fullName evidence="1">Protein export cytoplasm protein SecA ATPase RNA helicase</fullName>
    </submittedName>
</protein>
<keyword evidence="1" id="KW-0067">ATP-binding</keyword>
<proteinExistence type="predicted"/>
<evidence type="ECO:0000313" key="1">
    <source>
        <dbReference type="EMBL" id="GAP34001.1"/>
    </source>
</evidence>
<dbReference type="Proteomes" id="UP000037660">
    <property type="component" value="Unassembled WGS sequence"/>
</dbReference>
<name>A0A0K8NUC1_PISS1</name>
<keyword evidence="1" id="KW-0378">Hydrolase</keyword>
<gene>
    <name evidence="1" type="ORF">ISF6_3427</name>
</gene>
<dbReference type="RefSeq" id="WP_231637962.1">
    <property type="nucleotide sequence ID" value="NZ_BBYR01000005.1"/>
</dbReference>
<keyword evidence="1" id="KW-0547">Nucleotide-binding</keyword>